<accession>A0A3E0HKU8</accession>
<dbReference type="Proteomes" id="UP000256269">
    <property type="component" value="Unassembled WGS sequence"/>
</dbReference>
<protein>
    <recommendedName>
        <fullName evidence="3">VOC family protein</fullName>
    </recommendedName>
</protein>
<gene>
    <name evidence="1" type="ORF">BCF44_106287</name>
</gene>
<dbReference type="SUPFAM" id="SSF54593">
    <property type="entry name" value="Glyoxalase/Bleomycin resistance protein/Dihydroxybiphenyl dioxygenase"/>
    <property type="match status" value="1"/>
</dbReference>
<evidence type="ECO:0000313" key="2">
    <source>
        <dbReference type="Proteomes" id="UP000256269"/>
    </source>
</evidence>
<evidence type="ECO:0008006" key="3">
    <source>
        <dbReference type="Google" id="ProtNLM"/>
    </source>
</evidence>
<comment type="caution">
    <text evidence="1">The sequence shown here is derived from an EMBL/GenBank/DDBJ whole genome shotgun (WGS) entry which is preliminary data.</text>
</comment>
<dbReference type="Gene3D" id="3.10.180.10">
    <property type="entry name" value="2,3-Dihydroxybiphenyl 1,2-Dioxygenase, domain 1"/>
    <property type="match status" value="1"/>
</dbReference>
<name>A0A3E0HKU8_9PSEU</name>
<dbReference type="InterPro" id="IPR029068">
    <property type="entry name" value="Glyas_Bleomycin-R_OHBP_Dase"/>
</dbReference>
<dbReference type="RefSeq" id="WP_116175767.1">
    <property type="nucleotide sequence ID" value="NZ_CP144375.1"/>
</dbReference>
<organism evidence="1 2">
    <name type="scientific">Kutzneria buriramensis</name>
    <dbReference type="NCBI Taxonomy" id="1045776"/>
    <lineage>
        <taxon>Bacteria</taxon>
        <taxon>Bacillati</taxon>
        <taxon>Actinomycetota</taxon>
        <taxon>Actinomycetes</taxon>
        <taxon>Pseudonocardiales</taxon>
        <taxon>Pseudonocardiaceae</taxon>
        <taxon>Kutzneria</taxon>
    </lineage>
</organism>
<proteinExistence type="predicted"/>
<keyword evidence="2" id="KW-1185">Reference proteome</keyword>
<reference evidence="1 2" key="1">
    <citation type="submission" date="2018-08" db="EMBL/GenBank/DDBJ databases">
        <title>Genomic Encyclopedia of Archaeal and Bacterial Type Strains, Phase II (KMG-II): from individual species to whole genera.</title>
        <authorList>
            <person name="Goeker M."/>
        </authorList>
    </citation>
    <scope>NUCLEOTIDE SEQUENCE [LARGE SCALE GENOMIC DNA]</scope>
    <source>
        <strain evidence="1 2">DSM 45791</strain>
    </source>
</reference>
<sequence>MAPSMSAIPLLPCRSTDEIADFYRALGFEVVYRQARPNPYVALRLAEIQLHFFGLPEFDPEQSYGSCIINVPDTAALFDQFAAGLRAARGKLPLSGIPRITRPRRRKNTGDAAGFTVVDPGGNWIRIFRSGGAESEPEPGGPLARALENAVVLGESKGDVRQAVKILDGALARPGDAPVSDLIAALVYRAELAFRLDDAAAARQVLDRAETLDLTADQRERVADVRRLAAVGTI</sequence>
<dbReference type="EMBL" id="QUNO01000006">
    <property type="protein sequence ID" value="REH47122.1"/>
    <property type="molecule type" value="Genomic_DNA"/>
</dbReference>
<dbReference type="OrthoDB" id="6624781at2"/>
<dbReference type="AlphaFoldDB" id="A0A3E0HKU8"/>
<evidence type="ECO:0000313" key="1">
    <source>
        <dbReference type="EMBL" id="REH47122.1"/>
    </source>
</evidence>